<evidence type="ECO:0000259" key="2">
    <source>
        <dbReference type="Pfam" id="PF21962"/>
    </source>
</evidence>
<reference evidence="3 4" key="1">
    <citation type="submission" date="2017-02" db="EMBL/GenBank/DDBJ databases">
        <authorList>
            <person name="Peterson S.W."/>
        </authorList>
    </citation>
    <scope>NUCLEOTIDE SEQUENCE [LARGE SCALE GENOMIC DNA]</scope>
    <source>
        <strain evidence="3 4">DSM 45154</strain>
    </source>
</reference>
<protein>
    <recommendedName>
        <fullName evidence="2">DUF6924 domain-containing protein</fullName>
    </recommendedName>
</protein>
<feature type="region of interest" description="Disordered" evidence="1">
    <location>
        <begin position="409"/>
        <end position="440"/>
    </location>
</feature>
<keyword evidence="4" id="KW-1185">Reference proteome</keyword>
<accession>A0A1T4PMR3</accession>
<feature type="compositionally biased region" description="Basic and acidic residues" evidence="1">
    <location>
        <begin position="329"/>
        <end position="351"/>
    </location>
</feature>
<evidence type="ECO:0000256" key="1">
    <source>
        <dbReference type="SAM" id="MobiDB-lite"/>
    </source>
</evidence>
<dbReference type="AlphaFoldDB" id="A0A1T4PMR3"/>
<feature type="domain" description="DUF6924" evidence="2">
    <location>
        <begin position="19"/>
        <end position="152"/>
    </location>
</feature>
<name>A0A1T4PMR3_9ACTN</name>
<dbReference type="InterPro" id="IPR053832">
    <property type="entry name" value="DUF6924"/>
</dbReference>
<evidence type="ECO:0000313" key="3">
    <source>
        <dbReference type="EMBL" id="SJZ92507.1"/>
    </source>
</evidence>
<sequence length="440" mass="48180">MRPALPLPPVDEGTRVPGMLLIRTDHDDDAWRDVLHRMGELPGLVTPRPGDDAHVPAQEEGGIPRRLVVVDDPAWRGATPEEVNEALGRDGTWVPDLVLMATERTAATPHLRPLRAFRSDGDVYLFRITPRQAALAYLVMHHNLDTTFEYFEEWSPLPPEWEPEEGEDLDEWEAGLPDPVGAYLERLDPLPRYTPSTPALPLLTQDDHTDLIVRTDFSDDAAWHTLLDTVYRPGDRGPIHDFGDYIDVVDDPVFDGATPEQVMAVLREWGEAVVIADGAAMRDSGHHVLVVPWRPASGAPSGWPPTWSGPCWSTCRSATRMSRTTWTARPREPSIRSGRGDRSAPEGHHPAGEPALWGRHCAAGEVGVGQVASLEDVSGEAEIPVTGEAAVAGALLAGEVLVRHGPEPVGQILSRFSPPPLPTVRARHADSRRRLAVSPP</sequence>
<feature type="domain" description="DUF6924" evidence="2">
    <location>
        <begin position="211"/>
        <end position="294"/>
    </location>
</feature>
<proteinExistence type="predicted"/>
<feature type="region of interest" description="Disordered" evidence="1">
    <location>
        <begin position="322"/>
        <end position="356"/>
    </location>
</feature>
<evidence type="ECO:0000313" key="4">
    <source>
        <dbReference type="Proteomes" id="UP000190637"/>
    </source>
</evidence>
<organism evidence="3 4">
    <name type="scientific">Marinactinospora thermotolerans DSM 45154</name>
    <dbReference type="NCBI Taxonomy" id="1122192"/>
    <lineage>
        <taxon>Bacteria</taxon>
        <taxon>Bacillati</taxon>
        <taxon>Actinomycetota</taxon>
        <taxon>Actinomycetes</taxon>
        <taxon>Streptosporangiales</taxon>
        <taxon>Nocardiopsidaceae</taxon>
        <taxon>Marinactinospora</taxon>
    </lineage>
</organism>
<dbReference type="Pfam" id="PF21962">
    <property type="entry name" value="DUF6924"/>
    <property type="match status" value="2"/>
</dbReference>
<dbReference type="Proteomes" id="UP000190637">
    <property type="component" value="Unassembled WGS sequence"/>
</dbReference>
<dbReference type="EMBL" id="FUWS01000004">
    <property type="protein sequence ID" value="SJZ92507.1"/>
    <property type="molecule type" value="Genomic_DNA"/>
</dbReference>
<gene>
    <name evidence="3" type="ORF">SAMN02745673_01885</name>
</gene>
<dbReference type="RefSeq" id="WP_235000879.1">
    <property type="nucleotide sequence ID" value="NZ_FUWS01000004.1"/>
</dbReference>